<evidence type="ECO:0000256" key="4">
    <source>
        <dbReference type="ARBA" id="ARBA00022723"/>
    </source>
</evidence>
<comment type="cofactor">
    <cofactor evidence="1">
        <name>FAD</name>
        <dbReference type="ChEBI" id="CHEBI:57692"/>
    </cofactor>
</comment>
<dbReference type="SUPFAM" id="SSF63380">
    <property type="entry name" value="Riboflavin synthase domain-like"/>
    <property type="match status" value="1"/>
</dbReference>
<proteinExistence type="predicted"/>
<dbReference type="Gene3D" id="3.10.20.30">
    <property type="match status" value="1"/>
</dbReference>
<dbReference type="Proteomes" id="UP001333996">
    <property type="component" value="Unassembled WGS sequence"/>
</dbReference>
<accession>A0ABU7FMJ1</accession>
<gene>
    <name evidence="10" type="ORF">VXC91_25590</name>
</gene>
<dbReference type="RefSeq" id="WP_329509683.1">
    <property type="nucleotide sequence ID" value="NZ_BAAAYZ010000215.1"/>
</dbReference>
<feature type="domain" description="2Fe-2S ferredoxin-type" evidence="8">
    <location>
        <begin position="241"/>
        <end position="326"/>
    </location>
</feature>
<evidence type="ECO:0000256" key="6">
    <source>
        <dbReference type="ARBA" id="ARBA00023004"/>
    </source>
</evidence>
<evidence type="ECO:0000259" key="8">
    <source>
        <dbReference type="PROSITE" id="PS51085"/>
    </source>
</evidence>
<evidence type="ECO:0000256" key="1">
    <source>
        <dbReference type="ARBA" id="ARBA00001974"/>
    </source>
</evidence>
<evidence type="ECO:0000256" key="5">
    <source>
        <dbReference type="ARBA" id="ARBA00023002"/>
    </source>
</evidence>
<keyword evidence="3" id="KW-0001">2Fe-2S</keyword>
<evidence type="ECO:0000313" key="10">
    <source>
        <dbReference type="EMBL" id="MED7825268.1"/>
    </source>
</evidence>
<dbReference type="InterPro" id="IPR017927">
    <property type="entry name" value="FAD-bd_FR_type"/>
</dbReference>
<dbReference type="SUPFAM" id="SSF54292">
    <property type="entry name" value="2Fe-2S ferredoxin-like"/>
    <property type="match status" value="1"/>
</dbReference>
<name>A0ABU7FMJ1_9ACTN</name>
<dbReference type="CDD" id="cd06185">
    <property type="entry name" value="PDR_like"/>
    <property type="match status" value="1"/>
</dbReference>
<dbReference type="InterPro" id="IPR001041">
    <property type="entry name" value="2Fe-2S_ferredoxin-type"/>
</dbReference>
<dbReference type="SUPFAM" id="SSF52343">
    <property type="entry name" value="Ferredoxin reductase-like, C-terminal NADP-linked domain"/>
    <property type="match status" value="1"/>
</dbReference>
<dbReference type="PRINTS" id="PR00409">
    <property type="entry name" value="PHDIOXRDTASE"/>
</dbReference>
<keyword evidence="5 10" id="KW-0560">Oxidoreductase</keyword>
<dbReference type="PROSITE" id="PS51085">
    <property type="entry name" value="2FE2S_FER_2"/>
    <property type="match status" value="1"/>
</dbReference>
<comment type="caution">
    <text evidence="10">The sequence shown here is derived from an EMBL/GenBank/DDBJ whole genome shotgun (WGS) entry which is preliminary data.</text>
</comment>
<keyword evidence="2" id="KW-0285">Flavoprotein</keyword>
<reference evidence="10" key="1">
    <citation type="submission" date="2024-01" db="EMBL/GenBank/DDBJ databases">
        <title>First draft genome sequence data of TA4-1, the type strain of Gram-positive actinobacterium Streptomyces chiangmaiensis.</title>
        <authorList>
            <person name="Yasawong M."/>
            <person name="Nantapong N."/>
        </authorList>
    </citation>
    <scope>NUCLEOTIDE SEQUENCE</scope>
    <source>
        <strain evidence="10">TA4-1</strain>
    </source>
</reference>
<dbReference type="PANTHER" id="PTHR47354:SF1">
    <property type="entry name" value="CARNITINE MONOOXYGENASE REDUCTASE SUBUNIT"/>
    <property type="match status" value="1"/>
</dbReference>
<dbReference type="PROSITE" id="PS00197">
    <property type="entry name" value="2FE2S_FER_1"/>
    <property type="match status" value="1"/>
</dbReference>
<keyword evidence="11" id="KW-1185">Reference proteome</keyword>
<dbReference type="Gene3D" id="2.40.30.10">
    <property type="entry name" value="Translation factors"/>
    <property type="match status" value="1"/>
</dbReference>
<dbReference type="InterPro" id="IPR036010">
    <property type="entry name" value="2Fe-2S_ferredoxin-like_sf"/>
</dbReference>
<dbReference type="InterPro" id="IPR017938">
    <property type="entry name" value="Riboflavin_synthase-like_b-brl"/>
</dbReference>
<keyword evidence="4" id="KW-0479">Metal-binding</keyword>
<dbReference type="Pfam" id="PF00111">
    <property type="entry name" value="Fer2"/>
    <property type="match status" value="1"/>
</dbReference>
<dbReference type="InterPro" id="IPR050415">
    <property type="entry name" value="MRET"/>
</dbReference>
<dbReference type="Pfam" id="PF00175">
    <property type="entry name" value="NAD_binding_1"/>
    <property type="match status" value="1"/>
</dbReference>
<sequence length="326" mass="34809">MTDGTDTQRIRVAVADRRQAADDIVLLRLEPVDGGVLPDWEPGAHLDLHLPSGLTRQYSLCGDPRDTRSYTVCVQCEHQGRGGSLEVHRALQPGAELFVRAPRNHFPLVEAISFVFIAGGIGVTPIKAMVDEAQRRGTRWNLVYGGRSRGAMAFADELGAHGSGRVRLVPQDEEGLIDVTGLVAGVPEGAHVFCCGPAGLMAAVIEACAAAGLSDRLHLERFTAAEDPQAAPDDGTADAEFEVEMRASGVTVQVGAGQSILEVVRTVRDDVDFSCQEGYCGTCETKVLGGTPEHRGSLMSPEEHDAEGTMLICVGRSRSDRLVLDL</sequence>
<dbReference type="InterPro" id="IPR012675">
    <property type="entry name" value="Beta-grasp_dom_sf"/>
</dbReference>
<evidence type="ECO:0000256" key="2">
    <source>
        <dbReference type="ARBA" id="ARBA00022630"/>
    </source>
</evidence>
<dbReference type="CDD" id="cd00207">
    <property type="entry name" value="fer2"/>
    <property type="match status" value="1"/>
</dbReference>
<evidence type="ECO:0000256" key="7">
    <source>
        <dbReference type="ARBA" id="ARBA00023014"/>
    </source>
</evidence>
<dbReference type="PROSITE" id="PS51384">
    <property type="entry name" value="FAD_FR"/>
    <property type="match status" value="1"/>
</dbReference>
<evidence type="ECO:0000313" key="11">
    <source>
        <dbReference type="Proteomes" id="UP001333996"/>
    </source>
</evidence>
<evidence type="ECO:0000256" key="3">
    <source>
        <dbReference type="ARBA" id="ARBA00022714"/>
    </source>
</evidence>
<keyword evidence="7" id="KW-0411">Iron-sulfur</keyword>
<evidence type="ECO:0000259" key="9">
    <source>
        <dbReference type="PROSITE" id="PS51384"/>
    </source>
</evidence>
<organism evidence="10 11">
    <name type="scientific">Streptomyces chiangmaiensis</name>
    <dbReference type="NCBI Taxonomy" id="766497"/>
    <lineage>
        <taxon>Bacteria</taxon>
        <taxon>Bacillati</taxon>
        <taxon>Actinomycetota</taxon>
        <taxon>Actinomycetes</taxon>
        <taxon>Kitasatosporales</taxon>
        <taxon>Streptomycetaceae</taxon>
        <taxon>Streptomyces</taxon>
    </lineage>
</organism>
<keyword evidence="6" id="KW-0408">Iron</keyword>
<dbReference type="Gene3D" id="3.40.50.80">
    <property type="entry name" value="Nucleotide-binding domain of ferredoxin-NADP reductase (FNR) module"/>
    <property type="match status" value="1"/>
</dbReference>
<dbReference type="InterPro" id="IPR001433">
    <property type="entry name" value="OxRdtase_FAD/NAD-bd"/>
</dbReference>
<protein>
    <submittedName>
        <fullName evidence="10">PDR/VanB family oxidoreductase</fullName>
        <ecNumber evidence="10">1.-.-.-</ecNumber>
    </submittedName>
</protein>
<feature type="domain" description="FAD-binding FR-type" evidence="9">
    <location>
        <begin position="7"/>
        <end position="109"/>
    </location>
</feature>
<dbReference type="PANTHER" id="PTHR47354">
    <property type="entry name" value="NADH OXIDOREDUCTASE HCR"/>
    <property type="match status" value="1"/>
</dbReference>
<dbReference type="EMBL" id="JAYWVC010000102">
    <property type="protein sequence ID" value="MED7825268.1"/>
    <property type="molecule type" value="Genomic_DNA"/>
</dbReference>
<dbReference type="InterPro" id="IPR039261">
    <property type="entry name" value="FNR_nucleotide-bd"/>
</dbReference>
<dbReference type="GO" id="GO:0016491">
    <property type="term" value="F:oxidoreductase activity"/>
    <property type="evidence" value="ECO:0007669"/>
    <property type="project" value="UniProtKB-KW"/>
</dbReference>
<dbReference type="InterPro" id="IPR006058">
    <property type="entry name" value="2Fe2S_fd_BS"/>
</dbReference>
<dbReference type="EC" id="1.-.-.-" evidence="10"/>